<dbReference type="Pfam" id="PF14367">
    <property type="entry name" value="DUF4411"/>
    <property type="match status" value="1"/>
</dbReference>
<sequence length="156" mass="18105">MIYVFDTSSLSEFKHFYPGIFKSIRIGLDDLVERQKLVSTREVWNELQRGNPNQQVNEWLKVRKEIFTTPSLAELQFVSEIFKIPHFQGLIGQKQRLKGDPVADPFVIACAKIRGGTVVTEEQLKPNAAKIPNVCQHFDVPCIDLETFMHQQEWRF</sequence>
<dbReference type="OrthoDB" id="338425at2"/>
<dbReference type="Proteomes" id="UP000266313">
    <property type="component" value="Chromosome"/>
</dbReference>
<name>A0A250KRD2_9GAMM</name>
<dbReference type="CDD" id="cd18711">
    <property type="entry name" value="PIN_VapC-like_DUF411"/>
    <property type="match status" value="1"/>
</dbReference>
<proteinExistence type="predicted"/>
<dbReference type="PIRSF" id="PIRSF008505">
    <property type="entry name" value="UCP008505"/>
    <property type="match status" value="1"/>
</dbReference>
<dbReference type="AlphaFoldDB" id="A0A250KRD2"/>
<evidence type="ECO:0000313" key="1">
    <source>
        <dbReference type="EMBL" id="BBA34104.1"/>
    </source>
</evidence>
<reference evidence="1 2" key="1">
    <citation type="submission" date="2016-12" db="EMBL/GenBank/DDBJ databases">
        <title>Genome sequencing of Methylocaldum marinum.</title>
        <authorList>
            <person name="Takeuchi M."/>
            <person name="Kamagata Y."/>
            <person name="Hiraoka S."/>
            <person name="Oshima K."/>
            <person name="Hattori M."/>
            <person name="Iwasaki W."/>
        </authorList>
    </citation>
    <scope>NUCLEOTIDE SEQUENCE [LARGE SCALE GENOMIC DNA]</scope>
    <source>
        <strain evidence="1 2">S8</strain>
    </source>
</reference>
<gene>
    <name evidence="1" type="ORF">sS8_2152</name>
</gene>
<dbReference type="EMBL" id="AP017928">
    <property type="protein sequence ID" value="BBA34104.1"/>
    <property type="molecule type" value="Genomic_DNA"/>
</dbReference>
<evidence type="ECO:0000313" key="2">
    <source>
        <dbReference type="Proteomes" id="UP000266313"/>
    </source>
</evidence>
<organism evidence="1 2">
    <name type="scientific">Methylocaldum marinum</name>
    <dbReference type="NCBI Taxonomy" id="1432792"/>
    <lineage>
        <taxon>Bacteria</taxon>
        <taxon>Pseudomonadati</taxon>
        <taxon>Pseudomonadota</taxon>
        <taxon>Gammaproteobacteria</taxon>
        <taxon>Methylococcales</taxon>
        <taxon>Methylococcaceae</taxon>
        <taxon>Methylocaldum</taxon>
    </lineage>
</organism>
<protein>
    <submittedName>
        <fullName evidence="1">Uncharacterized conserved protein UCP008505</fullName>
    </submittedName>
</protein>
<dbReference type="RefSeq" id="WP_119629584.1">
    <property type="nucleotide sequence ID" value="NZ_AP017928.1"/>
</dbReference>
<keyword evidence="2" id="KW-1185">Reference proteome</keyword>
<dbReference type="InterPro" id="IPR016541">
    <property type="entry name" value="UCP008505"/>
</dbReference>
<dbReference type="KEGG" id="mmai:sS8_2152"/>
<accession>A0A250KRD2</accession>